<sequence length="266" mass="31343">MKKSKIIEDYITETFEGFEGLKRTTKKTTSILKRFSTPVIPLQELHIEHFSRWIDYLQMIWNMMVVTGHHVDSIAMNISFGWYEGIFKYFSYKKVKVVSSMGEQSCGKSFMLNHLIGTTFNGSAMFTPRTIFMLKLLEKSSQEDMFFNTFNTNKFTVNKDMSSIFQRFHDGAMLFDSDTKIFKALYHHKDVLKAEKENIVMEFQSKFLNWFLRIYKGGLDINPWPMFNDAGWFKTLSNVNKDLEKQKAKYENARSYLQNTKLIMAK</sequence>
<dbReference type="OrthoDB" id="2414545at2759"/>
<name>A0A9N9AKQ1_9GLOM</name>
<organism evidence="2 3">
    <name type="scientific">Funneliformis caledonium</name>
    <dbReference type="NCBI Taxonomy" id="1117310"/>
    <lineage>
        <taxon>Eukaryota</taxon>
        <taxon>Fungi</taxon>
        <taxon>Fungi incertae sedis</taxon>
        <taxon>Mucoromycota</taxon>
        <taxon>Glomeromycotina</taxon>
        <taxon>Glomeromycetes</taxon>
        <taxon>Glomerales</taxon>
        <taxon>Glomeraceae</taxon>
        <taxon>Funneliformis</taxon>
    </lineage>
</organism>
<protein>
    <submittedName>
        <fullName evidence="2">13159_t:CDS:1</fullName>
    </submittedName>
</protein>
<dbReference type="Proteomes" id="UP000789570">
    <property type="component" value="Unassembled WGS sequence"/>
</dbReference>
<feature type="coiled-coil region" evidence="1">
    <location>
        <begin position="233"/>
        <end position="260"/>
    </location>
</feature>
<reference evidence="2" key="1">
    <citation type="submission" date="2021-06" db="EMBL/GenBank/DDBJ databases">
        <authorList>
            <person name="Kallberg Y."/>
            <person name="Tangrot J."/>
            <person name="Rosling A."/>
        </authorList>
    </citation>
    <scope>NUCLEOTIDE SEQUENCE</scope>
    <source>
        <strain evidence="2">UK204</strain>
    </source>
</reference>
<comment type="caution">
    <text evidence="2">The sequence shown here is derived from an EMBL/GenBank/DDBJ whole genome shotgun (WGS) entry which is preliminary data.</text>
</comment>
<gene>
    <name evidence="2" type="ORF">FCALED_LOCUS5417</name>
</gene>
<evidence type="ECO:0000313" key="2">
    <source>
        <dbReference type="EMBL" id="CAG8536204.1"/>
    </source>
</evidence>
<accession>A0A9N9AKQ1</accession>
<dbReference type="EMBL" id="CAJVPQ010001169">
    <property type="protein sequence ID" value="CAG8536204.1"/>
    <property type="molecule type" value="Genomic_DNA"/>
</dbReference>
<dbReference type="AlphaFoldDB" id="A0A9N9AKQ1"/>
<dbReference type="Gene3D" id="3.40.50.300">
    <property type="entry name" value="P-loop containing nucleotide triphosphate hydrolases"/>
    <property type="match status" value="1"/>
</dbReference>
<keyword evidence="3" id="KW-1185">Reference proteome</keyword>
<evidence type="ECO:0000313" key="3">
    <source>
        <dbReference type="Proteomes" id="UP000789570"/>
    </source>
</evidence>
<proteinExistence type="predicted"/>
<evidence type="ECO:0000256" key="1">
    <source>
        <dbReference type="SAM" id="Coils"/>
    </source>
</evidence>
<dbReference type="InterPro" id="IPR027417">
    <property type="entry name" value="P-loop_NTPase"/>
</dbReference>
<keyword evidence="1" id="KW-0175">Coiled coil</keyword>